<comment type="caution">
    <text evidence="1">The sequence shown here is derived from an EMBL/GenBank/DDBJ whole genome shotgun (WGS) entry which is preliminary data.</text>
</comment>
<dbReference type="RefSeq" id="WP_146577673.1">
    <property type="nucleotide sequence ID" value="NZ_SJPM01000003.1"/>
</dbReference>
<dbReference type="PROSITE" id="PS51257">
    <property type="entry name" value="PROKAR_LIPOPROTEIN"/>
    <property type="match status" value="1"/>
</dbReference>
<protein>
    <submittedName>
        <fullName evidence="1">Uncharacterized protein</fullName>
    </submittedName>
</protein>
<gene>
    <name evidence="1" type="ORF">Pla100_22160</name>
</gene>
<organism evidence="1 2">
    <name type="scientific">Neorhodopirellula pilleata</name>
    <dbReference type="NCBI Taxonomy" id="2714738"/>
    <lineage>
        <taxon>Bacteria</taxon>
        <taxon>Pseudomonadati</taxon>
        <taxon>Planctomycetota</taxon>
        <taxon>Planctomycetia</taxon>
        <taxon>Pirellulales</taxon>
        <taxon>Pirellulaceae</taxon>
        <taxon>Neorhodopirellula</taxon>
    </lineage>
</organism>
<accession>A0A5C6AG76</accession>
<evidence type="ECO:0000313" key="2">
    <source>
        <dbReference type="Proteomes" id="UP000316213"/>
    </source>
</evidence>
<name>A0A5C6AG76_9BACT</name>
<dbReference type="Proteomes" id="UP000316213">
    <property type="component" value="Unassembled WGS sequence"/>
</dbReference>
<reference evidence="1 2" key="1">
    <citation type="submission" date="2019-02" db="EMBL/GenBank/DDBJ databases">
        <title>Deep-cultivation of Planctomycetes and their phenomic and genomic characterization uncovers novel biology.</title>
        <authorList>
            <person name="Wiegand S."/>
            <person name="Jogler M."/>
            <person name="Boedeker C."/>
            <person name="Pinto D."/>
            <person name="Vollmers J."/>
            <person name="Rivas-Marin E."/>
            <person name="Kohn T."/>
            <person name="Peeters S.H."/>
            <person name="Heuer A."/>
            <person name="Rast P."/>
            <person name="Oberbeckmann S."/>
            <person name="Bunk B."/>
            <person name="Jeske O."/>
            <person name="Meyerdierks A."/>
            <person name="Storesund J.E."/>
            <person name="Kallscheuer N."/>
            <person name="Luecker S."/>
            <person name="Lage O.M."/>
            <person name="Pohl T."/>
            <person name="Merkel B.J."/>
            <person name="Hornburger P."/>
            <person name="Mueller R.-W."/>
            <person name="Bruemmer F."/>
            <person name="Labrenz M."/>
            <person name="Spormann A.M."/>
            <person name="Op Den Camp H."/>
            <person name="Overmann J."/>
            <person name="Amann R."/>
            <person name="Jetten M.S.M."/>
            <person name="Mascher T."/>
            <person name="Medema M.H."/>
            <person name="Devos D.P."/>
            <person name="Kaster A.-K."/>
            <person name="Ovreas L."/>
            <person name="Rohde M."/>
            <person name="Galperin M.Y."/>
            <person name="Jogler C."/>
        </authorList>
    </citation>
    <scope>NUCLEOTIDE SEQUENCE [LARGE SCALE GENOMIC DNA]</scope>
    <source>
        <strain evidence="1 2">Pla100</strain>
    </source>
</reference>
<evidence type="ECO:0000313" key="1">
    <source>
        <dbReference type="EMBL" id="TWT99042.1"/>
    </source>
</evidence>
<dbReference type="OrthoDB" id="280343at2"/>
<sequence>MNVITKGQSRWHRHRFGVGAWVVLLGLLAGCQRSDRTEIVRTEVKGQVFLDGKPLTSGVIEFEAVDAGVAADAEDADSPAVIAFAVVSEGAYHIDAAEGPVVGVNQVRVRPAPLPREQLEAMLDVKSTSRRRSQPLVVQEIHPDY</sequence>
<dbReference type="EMBL" id="SJPM01000003">
    <property type="protein sequence ID" value="TWT99042.1"/>
    <property type="molecule type" value="Genomic_DNA"/>
</dbReference>
<keyword evidence="2" id="KW-1185">Reference proteome</keyword>
<dbReference type="AlphaFoldDB" id="A0A5C6AG76"/>
<proteinExistence type="predicted"/>